<keyword evidence="4" id="KW-1185">Reference proteome</keyword>
<accession>A0A084WE22</accession>
<sequence>MPTLDTKRTRVESAFDSHRHVGKRHPGTWEQEGTGTEHRRQAPATSGGKTSVSLAADGGIVSRSGSLVGGWRKEGVCQLWKAR</sequence>
<dbReference type="AlphaFoldDB" id="A0A084WE22"/>
<organism evidence="2">
    <name type="scientific">Anopheles sinensis</name>
    <name type="common">Mosquito</name>
    <dbReference type="NCBI Taxonomy" id="74873"/>
    <lineage>
        <taxon>Eukaryota</taxon>
        <taxon>Metazoa</taxon>
        <taxon>Ecdysozoa</taxon>
        <taxon>Arthropoda</taxon>
        <taxon>Hexapoda</taxon>
        <taxon>Insecta</taxon>
        <taxon>Pterygota</taxon>
        <taxon>Neoptera</taxon>
        <taxon>Endopterygota</taxon>
        <taxon>Diptera</taxon>
        <taxon>Nematocera</taxon>
        <taxon>Culicoidea</taxon>
        <taxon>Culicidae</taxon>
        <taxon>Anophelinae</taxon>
        <taxon>Anopheles</taxon>
    </lineage>
</organism>
<feature type="compositionally biased region" description="Polar residues" evidence="1">
    <location>
        <begin position="43"/>
        <end position="53"/>
    </location>
</feature>
<name>A0A084WE22_ANOSI</name>
<evidence type="ECO:0000313" key="4">
    <source>
        <dbReference type="Proteomes" id="UP000030765"/>
    </source>
</evidence>
<dbReference type="Proteomes" id="UP000030765">
    <property type="component" value="Unassembled WGS sequence"/>
</dbReference>
<feature type="region of interest" description="Disordered" evidence="1">
    <location>
        <begin position="1"/>
        <end position="55"/>
    </location>
</feature>
<reference evidence="2 4" key="1">
    <citation type="journal article" date="2014" name="BMC Genomics">
        <title>Genome sequence of Anopheles sinensis provides insight into genetics basis of mosquito competence for malaria parasites.</title>
        <authorList>
            <person name="Zhou D."/>
            <person name="Zhang D."/>
            <person name="Ding G."/>
            <person name="Shi L."/>
            <person name="Hou Q."/>
            <person name="Ye Y."/>
            <person name="Xu Y."/>
            <person name="Zhou H."/>
            <person name="Xiong C."/>
            <person name="Li S."/>
            <person name="Yu J."/>
            <person name="Hong S."/>
            <person name="Yu X."/>
            <person name="Zou P."/>
            <person name="Chen C."/>
            <person name="Chang X."/>
            <person name="Wang W."/>
            <person name="Lv Y."/>
            <person name="Sun Y."/>
            <person name="Ma L."/>
            <person name="Shen B."/>
            <person name="Zhu C."/>
        </authorList>
    </citation>
    <scope>NUCLEOTIDE SEQUENCE [LARGE SCALE GENOMIC DNA]</scope>
</reference>
<proteinExistence type="predicted"/>
<feature type="compositionally biased region" description="Basic and acidic residues" evidence="1">
    <location>
        <begin position="1"/>
        <end position="19"/>
    </location>
</feature>
<dbReference type="VEuPathDB" id="VectorBase:ASIC016450"/>
<evidence type="ECO:0000256" key="1">
    <source>
        <dbReference type="SAM" id="MobiDB-lite"/>
    </source>
</evidence>
<dbReference type="EnsemblMetazoa" id="ASIC016450-RA">
    <property type="protein sequence ID" value="ASIC016450-PA"/>
    <property type="gene ID" value="ASIC016450"/>
</dbReference>
<protein>
    <submittedName>
        <fullName evidence="2 3">Transducin beta-like protein 2-like isoform 2</fullName>
    </submittedName>
</protein>
<gene>
    <name evidence="2" type="ORF">ZHAS_00016450</name>
</gene>
<evidence type="ECO:0000313" key="2">
    <source>
        <dbReference type="EMBL" id="KFB48466.1"/>
    </source>
</evidence>
<dbReference type="EMBL" id="KE525340">
    <property type="protein sequence ID" value="KFB48466.1"/>
    <property type="molecule type" value="Genomic_DNA"/>
</dbReference>
<dbReference type="EMBL" id="ATLV01023117">
    <property type="status" value="NOT_ANNOTATED_CDS"/>
    <property type="molecule type" value="Genomic_DNA"/>
</dbReference>
<reference evidence="3" key="2">
    <citation type="submission" date="2020-05" db="UniProtKB">
        <authorList>
            <consortium name="EnsemblMetazoa"/>
        </authorList>
    </citation>
    <scope>IDENTIFICATION</scope>
</reference>
<evidence type="ECO:0000313" key="3">
    <source>
        <dbReference type="EnsemblMetazoa" id="ASIC016450-PA"/>
    </source>
</evidence>